<dbReference type="Proteomes" id="UP001056539">
    <property type="component" value="Chromosome"/>
</dbReference>
<evidence type="ECO:0000313" key="2">
    <source>
        <dbReference type="EMBL" id="URA11242.1"/>
    </source>
</evidence>
<dbReference type="AlphaFoldDB" id="A0AAX3BFR5"/>
<dbReference type="PROSITE" id="PS00638">
    <property type="entry name" value="PII_GLNB_CTER"/>
    <property type="match status" value="1"/>
</dbReference>
<dbReference type="GO" id="GO:0005524">
    <property type="term" value="F:ATP binding"/>
    <property type="evidence" value="ECO:0007669"/>
    <property type="project" value="TreeGrafter"/>
</dbReference>
<dbReference type="InterPro" id="IPR002187">
    <property type="entry name" value="N-reg_PII"/>
</dbReference>
<keyword evidence="3" id="KW-1185">Reference proteome</keyword>
<protein>
    <submittedName>
        <fullName evidence="2">P-II family nitrogen regulator</fullName>
    </submittedName>
</protein>
<dbReference type="PRINTS" id="PR00340">
    <property type="entry name" value="PIIGLNB"/>
</dbReference>
<dbReference type="RefSeq" id="WP_271436376.1">
    <property type="nucleotide sequence ID" value="NZ_CP073355.1"/>
</dbReference>
<reference evidence="2" key="2">
    <citation type="submission" date="2022-06" db="EMBL/GenBank/DDBJ databases">
        <title>Thermospira aquatica gen. nov., sp. nov.</title>
        <authorList>
            <person name="Ben Ali Gam Z."/>
            <person name="Labat M."/>
        </authorList>
    </citation>
    <scope>NUCLEOTIDE SEQUENCE</scope>
    <source>
        <strain evidence="2">F1F22</strain>
    </source>
</reference>
<dbReference type="GO" id="GO:0030234">
    <property type="term" value="F:enzyme regulator activity"/>
    <property type="evidence" value="ECO:0007669"/>
    <property type="project" value="InterPro"/>
</dbReference>
<dbReference type="InterPro" id="IPR017918">
    <property type="entry name" value="N-reg_PII_CS"/>
</dbReference>
<reference evidence="2" key="1">
    <citation type="submission" date="2021-04" db="EMBL/GenBank/DDBJ databases">
        <authorList>
            <person name="Postec A."/>
        </authorList>
    </citation>
    <scope>NUCLEOTIDE SEQUENCE</scope>
    <source>
        <strain evidence="2">F1F22</strain>
    </source>
</reference>
<proteinExistence type="inferred from homology"/>
<dbReference type="Pfam" id="PF00543">
    <property type="entry name" value="P-II"/>
    <property type="match status" value="1"/>
</dbReference>
<comment type="similarity">
    <text evidence="1">Belongs to the P(II) protein family.</text>
</comment>
<dbReference type="PROSITE" id="PS51343">
    <property type="entry name" value="PII_GLNB_DOM"/>
    <property type="match status" value="1"/>
</dbReference>
<gene>
    <name evidence="2" type="ORF">KDW03_05450</name>
</gene>
<evidence type="ECO:0000256" key="1">
    <source>
        <dbReference type="RuleBase" id="RU003936"/>
    </source>
</evidence>
<dbReference type="InterPro" id="IPR011322">
    <property type="entry name" value="N-reg_PII-like_a/b"/>
</dbReference>
<organism evidence="2 3">
    <name type="scientific">Thermospira aquatica</name>
    <dbReference type="NCBI Taxonomy" id="2828656"/>
    <lineage>
        <taxon>Bacteria</taxon>
        <taxon>Pseudomonadati</taxon>
        <taxon>Spirochaetota</taxon>
        <taxon>Spirochaetia</taxon>
        <taxon>Brevinematales</taxon>
        <taxon>Thermospiraceae</taxon>
        <taxon>Thermospira</taxon>
    </lineage>
</organism>
<name>A0AAX3BFR5_9SPIR</name>
<dbReference type="EMBL" id="CP073355">
    <property type="protein sequence ID" value="URA11242.1"/>
    <property type="molecule type" value="Genomic_DNA"/>
</dbReference>
<dbReference type="Gene3D" id="3.30.70.120">
    <property type="match status" value="1"/>
</dbReference>
<dbReference type="InterPro" id="IPR015867">
    <property type="entry name" value="N-reg_PII/ATP_PRibTrfase_C"/>
</dbReference>
<evidence type="ECO:0000313" key="3">
    <source>
        <dbReference type="Proteomes" id="UP001056539"/>
    </source>
</evidence>
<dbReference type="SMART" id="SM00938">
    <property type="entry name" value="P-II"/>
    <property type="match status" value="1"/>
</dbReference>
<dbReference type="GO" id="GO:0006808">
    <property type="term" value="P:regulation of nitrogen utilization"/>
    <property type="evidence" value="ECO:0007669"/>
    <property type="project" value="InterPro"/>
</dbReference>
<dbReference type="KEGG" id="taqu:KDW03_05450"/>
<sequence length="113" mass="12381">MKWIIAIIRPEKLTDVKEALAQAGVGKMTVTNVIGCGQQGGYTETYRGVDTDINLIKKVKLEIAVNDGFVDITIRTIMDTAFTGKIGDGKIFVLPLERCIRIRTEEEGPEAIG</sequence>
<accession>A0AAX3BFR5</accession>
<dbReference type="PANTHER" id="PTHR30115">
    <property type="entry name" value="NITROGEN REGULATORY PROTEIN P-II"/>
    <property type="match status" value="1"/>
</dbReference>
<dbReference type="GO" id="GO:0005829">
    <property type="term" value="C:cytosol"/>
    <property type="evidence" value="ECO:0007669"/>
    <property type="project" value="TreeGrafter"/>
</dbReference>
<dbReference type="SUPFAM" id="SSF54913">
    <property type="entry name" value="GlnB-like"/>
    <property type="match status" value="1"/>
</dbReference>